<dbReference type="AlphaFoldDB" id="A0A0E9WCX1"/>
<protein>
    <submittedName>
        <fullName evidence="1">Uncharacterized protein</fullName>
    </submittedName>
</protein>
<reference evidence="1" key="1">
    <citation type="submission" date="2014-11" db="EMBL/GenBank/DDBJ databases">
        <authorList>
            <person name="Amaro Gonzalez C."/>
        </authorList>
    </citation>
    <scope>NUCLEOTIDE SEQUENCE</scope>
</reference>
<accession>A0A0E9WCX1</accession>
<proteinExistence type="predicted"/>
<name>A0A0E9WCX1_ANGAN</name>
<reference evidence="1" key="2">
    <citation type="journal article" date="2015" name="Fish Shellfish Immunol.">
        <title>Early steps in the European eel (Anguilla anguilla)-Vibrio vulnificus interaction in the gills: Role of the RtxA13 toxin.</title>
        <authorList>
            <person name="Callol A."/>
            <person name="Pajuelo D."/>
            <person name="Ebbesson L."/>
            <person name="Teles M."/>
            <person name="MacKenzie S."/>
            <person name="Amaro C."/>
        </authorList>
    </citation>
    <scope>NUCLEOTIDE SEQUENCE</scope>
</reference>
<dbReference type="EMBL" id="GBXM01020353">
    <property type="protein sequence ID" value="JAH88224.1"/>
    <property type="molecule type" value="Transcribed_RNA"/>
</dbReference>
<sequence>METCLLGANLSTGSLNLRSGSLRKDNLVQNLGRGTMLANKRSVAYVSAVHHYVRIVSRFLYETAILAHIIVDCRRGRRMRKCS</sequence>
<evidence type="ECO:0000313" key="1">
    <source>
        <dbReference type="EMBL" id="JAH88224.1"/>
    </source>
</evidence>
<organism evidence="1">
    <name type="scientific">Anguilla anguilla</name>
    <name type="common">European freshwater eel</name>
    <name type="synonym">Muraena anguilla</name>
    <dbReference type="NCBI Taxonomy" id="7936"/>
    <lineage>
        <taxon>Eukaryota</taxon>
        <taxon>Metazoa</taxon>
        <taxon>Chordata</taxon>
        <taxon>Craniata</taxon>
        <taxon>Vertebrata</taxon>
        <taxon>Euteleostomi</taxon>
        <taxon>Actinopterygii</taxon>
        <taxon>Neopterygii</taxon>
        <taxon>Teleostei</taxon>
        <taxon>Anguilliformes</taxon>
        <taxon>Anguillidae</taxon>
        <taxon>Anguilla</taxon>
    </lineage>
</organism>